<sequence>ALNKKNFTWQKVRELYEKIKQKATINRSEKCYNSSNNSHY</sequence>
<proteinExistence type="predicted"/>
<protein>
    <submittedName>
        <fullName evidence="1">13083_t:CDS:1</fullName>
    </submittedName>
</protein>
<dbReference type="EMBL" id="CAJVQB010130788">
    <property type="protein sequence ID" value="CAG8853919.1"/>
    <property type="molecule type" value="Genomic_DNA"/>
</dbReference>
<comment type="caution">
    <text evidence="1">The sequence shown here is derived from an EMBL/GenBank/DDBJ whole genome shotgun (WGS) entry which is preliminary data.</text>
</comment>
<dbReference type="Proteomes" id="UP000789901">
    <property type="component" value="Unassembled WGS sequence"/>
</dbReference>
<evidence type="ECO:0000313" key="2">
    <source>
        <dbReference type="Proteomes" id="UP000789901"/>
    </source>
</evidence>
<keyword evidence="2" id="KW-1185">Reference proteome</keyword>
<name>A0ABN7XIW7_GIGMA</name>
<reference evidence="1 2" key="1">
    <citation type="submission" date="2021-06" db="EMBL/GenBank/DDBJ databases">
        <authorList>
            <person name="Kallberg Y."/>
            <person name="Tangrot J."/>
            <person name="Rosling A."/>
        </authorList>
    </citation>
    <scope>NUCLEOTIDE SEQUENCE [LARGE SCALE GENOMIC DNA]</scope>
    <source>
        <strain evidence="1 2">120-4 pot B 10/14</strain>
    </source>
</reference>
<organism evidence="1 2">
    <name type="scientific">Gigaspora margarita</name>
    <dbReference type="NCBI Taxonomy" id="4874"/>
    <lineage>
        <taxon>Eukaryota</taxon>
        <taxon>Fungi</taxon>
        <taxon>Fungi incertae sedis</taxon>
        <taxon>Mucoromycota</taxon>
        <taxon>Glomeromycotina</taxon>
        <taxon>Glomeromycetes</taxon>
        <taxon>Diversisporales</taxon>
        <taxon>Gigasporaceae</taxon>
        <taxon>Gigaspora</taxon>
    </lineage>
</organism>
<feature type="non-terminal residue" evidence="1">
    <location>
        <position position="40"/>
    </location>
</feature>
<accession>A0ABN7XIW7</accession>
<gene>
    <name evidence="1" type="ORF">GMARGA_LOCUS42740</name>
</gene>
<feature type="non-terminal residue" evidence="1">
    <location>
        <position position="1"/>
    </location>
</feature>
<evidence type="ECO:0000313" key="1">
    <source>
        <dbReference type="EMBL" id="CAG8853919.1"/>
    </source>
</evidence>